<evidence type="ECO:0000256" key="8">
    <source>
        <dbReference type="ARBA" id="ARBA00023242"/>
    </source>
</evidence>
<comment type="caution">
    <text evidence="11">The sequence shown here is derived from an EMBL/GenBank/DDBJ whole genome shotgun (WGS) entry which is preliminary data.</text>
</comment>
<feature type="region of interest" description="Disordered" evidence="9">
    <location>
        <begin position="60"/>
        <end position="86"/>
    </location>
</feature>
<evidence type="ECO:0000256" key="4">
    <source>
        <dbReference type="ARBA" id="ARBA00022490"/>
    </source>
</evidence>
<dbReference type="GO" id="GO:0034587">
    <property type="term" value="P:piRNA processing"/>
    <property type="evidence" value="ECO:0007669"/>
    <property type="project" value="TreeGrafter"/>
</dbReference>
<evidence type="ECO:0000256" key="2">
    <source>
        <dbReference type="ARBA" id="ARBA00004496"/>
    </source>
</evidence>
<dbReference type="InterPro" id="IPR024970">
    <property type="entry name" value="Maelstrom"/>
</dbReference>
<dbReference type="GO" id="GO:0045892">
    <property type="term" value="P:negative regulation of DNA-templated transcription"/>
    <property type="evidence" value="ECO:0007669"/>
    <property type="project" value="TreeGrafter"/>
</dbReference>
<feature type="domain" description="Maelstrom" evidence="10">
    <location>
        <begin position="211"/>
        <end position="408"/>
    </location>
</feature>
<dbReference type="GO" id="GO:0043565">
    <property type="term" value="F:sequence-specific DNA binding"/>
    <property type="evidence" value="ECO:0007669"/>
    <property type="project" value="TreeGrafter"/>
</dbReference>
<sequence>MPPKKLPKPNAYSLYVQERCLQTGVPMKTGFTRFDGEWKAMYEAERSAFKDRATAIKTTVPRVSASQPQPCHKKRKRDALSAEHRKPKTLENLECGECESDSDSEELDGPMAALDDGQPFFKRLHIGEAQDITTGDGNHAFIEIGDQIAETSFGDDCELTTTSAEESLENLNHAYKSHADIMELTVFSFSCVPVIYAAGYKKGQTLALNRPLELAVTRFNLEEGIELDDFFHAYVDPAGLPAGASCDADAARDERHGLPHANEYALAPAFFDDGRQLEGDYLGLYRQLLDFVGYDGTNALLLMPLCSRKADLAVNELCMKWLHAQAVFRLNCVEISDDLPELKFAALEDFLALALARWMSVNERYTELLEKEALDAAFKHEQYRQLHILNCPYHRAVVSVKNCALGAARESYFSLTNHLRKPLGLPGDERFIFRGDSNMDETD</sequence>
<evidence type="ECO:0000256" key="1">
    <source>
        <dbReference type="ARBA" id="ARBA00004123"/>
    </source>
</evidence>
<evidence type="ECO:0000256" key="6">
    <source>
        <dbReference type="ARBA" id="ARBA00023125"/>
    </source>
</evidence>
<keyword evidence="8" id="KW-0539">Nucleus</keyword>
<keyword evidence="6" id="KW-0238">DNA-binding</keyword>
<keyword evidence="7" id="KW-0943">RNA-mediated gene silencing</keyword>
<dbReference type="GO" id="GO:0030154">
    <property type="term" value="P:cell differentiation"/>
    <property type="evidence" value="ECO:0007669"/>
    <property type="project" value="UniProtKB-KW"/>
</dbReference>
<dbReference type="PANTHER" id="PTHR21358:SF4">
    <property type="entry name" value="PROTEIN MAELSTROM HOMOLOG"/>
    <property type="match status" value="1"/>
</dbReference>
<evidence type="ECO:0000259" key="10">
    <source>
        <dbReference type="Pfam" id="PF13017"/>
    </source>
</evidence>
<dbReference type="Pfam" id="PF13017">
    <property type="entry name" value="Maelstrom"/>
    <property type="match status" value="1"/>
</dbReference>
<keyword evidence="12" id="KW-1185">Reference proteome</keyword>
<accession>A0A1W0XE43</accession>
<reference evidence="12" key="1">
    <citation type="submission" date="2017-01" db="EMBL/GenBank/DDBJ databases">
        <title>Comparative genomics of anhydrobiosis in the tardigrade Hypsibius dujardini.</title>
        <authorList>
            <person name="Yoshida Y."/>
            <person name="Koutsovoulos G."/>
            <person name="Laetsch D."/>
            <person name="Stevens L."/>
            <person name="Kumar S."/>
            <person name="Horikawa D."/>
            <person name="Ishino K."/>
            <person name="Komine S."/>
            <person name="Tomita M."/>
            <person name="Blaxter M."/>
            <person name="Arakawa K."/>
        </authorList>
    </citation>
    <scope>NUCLEOTIDE SEQUENCE [LARGE SCALE GENOMIC DNA]</scope>
    <source>
        <strain evidence="12">Z151</strain>
    </source>
</reference>
<dbReference type="EMBL" id="MTYJ01000002">
    <property type="protein sequence ID" value="OQV25678.1"/>
    <property type="molecule type" value="Genomic_DNA"/>
</dbReference>
<dbReference type="GO" id="GO:0005634">
    <property type="term" value="C:nucleus"/>
    <property type="evidence" value="ECO:0007669"/>
    <property type="project" value="UniProtKB-SubCell"/>
</dbReference>
<comment type="similarity">
    <text evidence="3">Belongs to the maelstrom family.</text>
</comment>
<evidence type="ECO:0000256" key="7">
    <source>
        <dbReference type="ARBA" id="ARBA00023158"/>
    </source>
</evidence>
<evidence type="ECO:0000256" key="3">
    <source>
        <dbReference type="ARBA" id="ARBA00007057"/>
    </source>
</evidence>
<dbReference type="GO" id="GO:0043186">
    <property type="term" value="C:P granule"/>
    <property type="evidence" value="ECO:0007669"/>
    <property type="project" value="TreeGrafter"/>
</dbReference>
<evidence type="ECO:0000256" key="9">
    <source>
        <dbReference type="SAM" id="MobiDB-lite"/>
    </source>
</evidence>
<gene>
    <name evidence="11" type="ORF">BV898_00609</name>
</gene>
<evidence type="ECO:0000256" key="5">
    <source>
        <dbReference type="ARBA" id="ARBA00022782"/>
    </source>
</evidence>
<dbReference type="OrthoDB" id="24555at2759"/>
<dbReference type="InterPro" id="IPR039259">
    <property type="entry name" value="Protein_maelstrom"/>
</dbReference>
<protein>
    <recommendedName>
        <fullName evidence="10">Maelstrom domain-containing protein</fullName>
    </recommendedName>
</protein>
<dbReference type="PANTHER" id="PTHR21358">
    <property type="entry name" value="PROTEIN MAELSTROM HOMOLOG"/>
    <property type="match status" value="1"/>
</dbReference>
<evidence type="ECO:0000313" key="11">
    <source>
        <dbReference type="EMBL" id="OQV25678.1"/>
    </source>
</evidence>
<keyword evidence="4" id="KW-0963">Cytoplasm</keyword>
<dbReference type="GO" id="GO:0007140">
    <property type="term" value="P:male meiotic nuclear division"/>
    <property type="evidence" value="ECO:0007669"/>
    <property type="project" value="TreeGrafter"/>
</dbReference>
<proteinExistence type="inferred from homology"/>
<dbReference type="GO" id="GO:0007283">
    <property type="term" value="P:spermatogenesis"/>
    <property type="evidence" value="ECO:0007669"/>
    <property type="project" value="TreeGrafter"/>
</dbReference>
<keyword evidence="5" id="KW-0221">Differentiation</keyword>
<name>A0A1W0XE43_HYPEX</name>
<dbReference type="GO" id="GO:0060964">
    <property type="term" value="P:regulation of miRNA-mediated gene silencing"/>
    <property type="evidence" value="ECO:0007669"/>
    <property type="project" value="InterPro"/>
</dbReference>
<evidence type="ECO:0000313" key="12">
    <source>
        <dbReference type="Proteomes" id="UP000192578"/>
    </source>
</evidence>
<dbReference type="Proteomes" id="UP000192578">
    <property type="component" value="Unassembled WGS sequence"/>
</dbReference>
<comment type="subcellular location">
    <subcellularLocation>
        <location evidence="2">Cytoplasm</location>
    </subcellularLocation>
    <subcellularLocation>
        <location evidence="1">Nucleus</location>
    </subcellularLocation>
</comment>
<dbReference type="AlphaFoldDB" id="A0A1W0XE43"/>
<organism evidence="11 12">
    <name type="scientific">Hypsibius exemplaris</name>
    <name type="common">Freshwater tardigrade</name>
    <dbReference type="NCBI Taxonomy" id="2072580"/>
    <lineage>
        <taxon>Eukaryota</taxon>
        <taxon>Metazoa</taxon>
        <taxon>Ecdysozoa</taxon>
        <taxon>Tardigrada</taxon>
        <taxon>Eutardigrada</taxon>
        <taxon>Parachela</taxon>
        <taxon>Hypsibioidea</taxon>
        <taxon>Hypsibiidae</taxon>
        <taxon>Hypsibius</taxon>
    </lineage>
</organism>